<evidence type="ECO:0000313" key="2">
    <source>
        <dbReference type="EMBL" id="AIF21549.1"/>
    </source>
</evidence>
<name>A0A075I0V9_9EURY</name>
<evidence type="ECO:0000256" key="1">
    <source>
        <dbReference type="SAM" id="MobiDB-lite"/>
    </source>
</evidence>
<proteinExistence type="predicted"/>
<protein>
    <submittedName>
        <fullName evidence="2">Uncharacterized protein</fullName>
    </submittedName>
</protein>
<accession>A0A075I0V9</accession>
<dbReference type="AlphaFoldDB" id="A0A075I0V9"/>
<dbReference type="InterPro" id="IPR036388">
    <property type="entry name" value="WH-like_DNA-bd_sf"/>
</dbReference>
<dbReference type="SUPFAM" id="SSF46785">
    <property type="entry name" value="Winged helix' DNA-binding domain"/>
    <property type="match status" value="1"/>
</dbReference>
<sequence length="873" mass="96983">MVSNEFSEPLKPDYSNSAWKIRSKHRRRLLDRLTEGGATVSVLARDVELRVPHASAEIKRLRNDGLVSSDLSAGSRGARIHLTELGWESVSADEWARASEASPLPEDSSMCCLLFRDGPNLLLGVMEPCNSPLLLIPDRPPVAIPGNPDSTGSDGVLWSWAALRERDPRWFDLSSMEPKPSPPPPSDPENIAAYSGQRTVVGIIRARLLDAERPIAIAPGQWFGSPDFRPAPPLPEGDYHRGPWVLGACHEMSPEIRPKEPVVAVMEDRLPRSMLLRTVRNNSLVIADIGGLDTNGDPYPLAALDPWIEKAHPRLSDAERKRRLGALKDRVSKTRKVRTEDSTWRRFRQDWGESVFTEEGDSIRILDLRGLGGTAAEALVRWAINDDGKLPLTIEVGVDMPDELISSIASHSNLRMALLEGEVAAFSSFDILDADPLRPLPWLRLTTRGGRILPMRLADPAQVPEFSDSDESAVLEWESLGINIDLAEDLKEGHLSVINSAVVQYPTGNEEWANQMEARYPIAAWIASPARTRWPRWQRLRKRLSPEWLALMNLDDLPLERLSEVADEAPDSVLEEFSKKITNRLRQDSDAALRTRPATDPKQATRGAAWVAAQLLSNAPWLPEHMHSDLLHWALEAWLSEPPSNSMPALQGVAWLYSQAHSNESNFRPILEGIRSKGKESPSGHDLHTWASLADMMLDDSKINLDELERILKLPPGWWAPISVKILSGLLDEEDSTDWAVANTVPWCAAVLRPMGDRCQAPGLRSYEHPGCDSELYSRLSRRLRGRRERQGMPDTAESLLDLLDALGAVNGGKSPSPGKTHPLSGWLAQPLDKWPEFSSSEIMDGDVHIAERLLMRSSGYHPKIVPSTSISG</sequence>
<organism evidence="2">
    <name type="scientific">uncultured marine group II/III euryarchaeote SAT1000_05_B04</name>
    <dbReference type="NCBI Taxonomy" id="1456552"/>
    <lineage>
        <taxon>Archaea</taxon>
        <taxon>Methanobacteriati</taxon>
        <taxon>Methanobacteriota</taxon>
        <taxon>environmental samples</taxon>
    </lineage>
</organism>
<reference evidence="2" key="1">
    <citation type="journal article" date="2014" name="Genome Biol. Evol.">
        <title>Pangenome evidence for extensive interdomain horizontal transfer affecting lineage core and shell genes in uncultured planktonic thaumarchaeota and euryarchaeota.</title>
        <authorList>
            <person name="Deschamps P."/>
            <person name="Zivanovic Y."/>
            <person name="Moreira D."/>
            <person name="Rodriguez-Valera F."/>
            <person name="Lopez-Garcia P."/>
        </authorList>
    </citation>
    <scope>NUCLEOTIDE SEQUENCE</scope>
</reference>
<dbReference type="InterPro" id="IPR036390">
    <property type="entry name" value="WH_DNA-bd_sf"/>
</dbReference>
<dbReference type="EMBL" id="KF901193">
    <property type="protein sequence ID" value="AIF21549.1"/>
    <property type="molecule type" value="Genomic_DNA"/>
</dbReference>
<dbReference type="Gene3D" id="1.10.10.10">
    <property type="entry name" value="Winged helix-like DNA-binding domain superfamily/Winged helix DNA-binding domain"/>
    <property type="match status" value="1"/>
</dbReference>
<dbReference type="CDD" id="cd00090">
    <property type="entry name" value="HTH_ARSR"/>
    <property type="match status" value="1"/>
</dbReference>
<feature type="region of interest" description="Disordered" evidence="1">
    <location>
        <begin position="172"/>
        <end position="191"/>
    </location>
</feature>
<dbReference type="InterPro" id="IPR011991">
    <property type="entry name" value="ArsR-like_HTH"/>
</dbReference>